<reference evidence="1" key="1">
    <citation type="submission" date="2018-05" db="EMBL/GenBank/DDBJ databases">
        <authorList>
            <person name="Lanie J.A."/>
            <person name="Ng W.-L."/>
            <person name="Kazmierczak K.M."/>
            <person name="Andrzejewski T.M."/>
            <person name="Davidsen T.M."/>
            <person name="Wayne K.J."/>
            <person name="Tettelin H."/>
            <person name="Glass J.I."/>
            <person name="Rusch D."/>
            <person name="Podicherti R."/>
            <person name="Tsui H.-C.T."/>
            <person name="Winkler M.E."/>
        </authorList>
    </citation>
    <scope>NUCLEOTIDE SEQUENCE</scope>
</reference>
<sequence>YDAAIGRRGVEETDKYMQAPYELIELDAGHWLIQEAFHDVSTAIVNHIETHSLHPEN</sequence>
<organism evidence="1">
    <name type="scientific">marine metagenome</name>
    <dbReference type="NCBI Taxonomy" id="408172"/>
    <lineage>
        <taxon>unclassified sequences</taxon>
        <taxon>metagenomes</taxon>
        <taxon>ecological metagenomes</taxon>
    </lineage>
</organism>
<dbReference type="EMBL" id="UINC01066081">
    <property type="protein sequence ID" value="SVB96417.1"/>
    <property type="molecule type" value="Genomic_DNA"/>
</dbReference>
<feature type="non-terminal residue" evidence="1">
    <location>
        <position position="1"/>
    </location>
</feature>
<accession>A0A382IB00</accession>
<gene>
    <name evidence="1" type="ORF">METZ01_LOCUS249271</name>
</gene>
<evidence type="ECO:0000313" key="1">
    <source>
        <dbReference type="EMBL" id="SVB96417.1"/>
    </source>
</evidence>
<dbReference type="AlphaFoldDB" id="A0A382IB00"/>
<name>A0A382IB00_9ZZZZ</name>
<proteinExistence type="predicted"/>
<evidence type="ECO:0008006" key="2">
    <source>
        <dbReference type="Google" id="ProtNLM"/>
    </source>
</evidence>
<protein>
    <recommendedName>
        <fullName evidence="2">Alpha/beta hydrolase</fullName>
    </recommendedName>
</protein>